<feature type="compositionally biased region" description="Polar residues" evidence="8">
    <location>
        <begin position="315"/>
        <end position="339"/>
    </location>
</feature>
<dbReference type="InterPro" id="IPR038375">
    <property type="entry name" value="NDUFAF7_sf"/>
</dbReference>
<evidence type="ECO:0000256" key="3">
    <source>
        <dbReference type="ARBA" id="ARBA00022603"/>
    </source>
</evidence>
<evidence type="ECO:0000256" key="1">
    <source>
        <dbReference type="ARBA" id="ARBA00004173"/>
    </source>
</evidence>
<dbReference type="InterPro" id="IPR029063">
    <property type="entry name" value="SAM-dependent_MTases_sf"/>
</dbReference>
<evidence type="ECO:0000256" key="8">
    <source>
        <dbReference type="SAM" id="MobiDB-lite"/>
    </source>
</evidence>
<dbReference type="SUPFAM" id="SSF53335">
    <property type="entry name" value="S-adenosyl-L-methionine-dependent methyltransferases"/>
    <property type="match status" value="1"/>
</dbReference>
<comment type="similarity">
    <text evidence="2 7">Belongs to the NDUFAF7 family.</text>
</comment>
<evidence type="ECO:0000313" key="10">
    <source>
        <dbReference type="Proteomes" id="UP001583186"/>
    </source>
</evidence>
<protein>
    <recommendedName>
        <fullName evidence="7">Protein arginine methyltransferase NDUFAF7</fullName>
        <ecNumber evidence="7">2.1.1.320</ecNumber>
    </recommendedName>
</protein>
<dbReference type="PANTHER" id="PTHR12049">
    <property type="entry name" value="PROTEIN ARGININE METHYLTRANSFERASE NDUFAF7, MITOCHONDRIAL"/>
    <property type="match status" value="1"/>
</dbReference>
<comment type="catalytic activity">
    <reaction evidence="6 7">
        <text>L-arginyl-[protein] + 2 S-adenosyl-L-methionine = N(omega),N(omega)'-dimethyl-L-arginyl-[protein] + 2 S-adenosyl-L-homocysteine + 2 H(+)</text>
        <dbReference type="Rhea" id="RHEA:48108"/>
        <dbReference type="Rhea" id="RHEA-COMP:10532"/>
        <dbReference type="Rhea" id="RHEA-COMP:11992"/>
        <dbReference type="ChEBI" id="CHEBI:15378"/>
        <dbReference type="ChEBI" id="CHEBI:29965"/>
        <dbReference type="ChEBI" id="CHEBI:57856"/>
        <dbReference type="ChEBI" id="CHEBI:59789"/>
        <dbReference type="ChEBI" id="CHEBI:88221"/>
        <dbReference type="EC" id="2.1.1.320"/>
    </reaction>
</comment>
<dbReference type="InterPro" id="IPR003788">
    <property type="entry name" value="NDUFAF7"/>
</dbReference>
<organism evidence="9 10">
    <name type="scientific">Sporothrix stenoceras</name>
    <dbReference type="NCBI Taxonomy" id="5173"/>
    <lineage>
        <taxon>Eukaryota</taxon>
        <taxon>Fungi</taxon>
        <taxon>Dikarya</taxon>
        <taxon>Ascomycota</taxon>
        <taxon>Pezizomycotina</taxon>
        <taxon>Sordariomycetes</taxon>
        <taxon>Sordariomycetidae</taxon>
        <taxon>Ophiostomatales</taxon>
        <taxon>Ophiostomataceae</taxon>
        <taxon>Sporothrix</taxon>
    </lineage>
</organism>
<evidence type="ECO:0000256" key="4">
    <source>
        <dbReference type="ARBA" id="ARBA00022679"/>
    </source>
</evidence>
<dbReference type="PANTHER" id="PTHR12049:SF7">
    <property type="entry name" value="PROTEIN ARGININE METHYLTRANSFERASE NDUFAF7, MITOCHONDRIAL"/>
    <property type="match status" value="1"/>
</dbReference>
<dbReference type="EMBL" id="JAWCUI010000030">
    <property type="protein sequence ID" value="KAL1894927.1"/>
    <property type="molecule type" value="Genomic_DNA"/>
</dbReference>
<evidence type="ECO:0000256" key="2">
    <source>
        <dbReference type="ARBA" id="ARBA00005891"/>
    </source>
</evidence>
<evidence type="ECO:0000256" key="6">
    <source>
        <dbReference type="ARBA" id="ARBA00048612"/>
    </source>
</evidence>
<proteinExistence type="inferred from homology"/>
<feature type="region of interest" description="Disordered" evidence="8">
    <location>
        <begin position="267"/>
        <end position="344"/>
    </location>
</feature>
<keyword evidence="4 7" id="KW-0808">Transferase</keyword>
<feature type="compositionally biased region" description="Polar residues" evidence="8">
    <location>
        <begin position="275"/>
        <end position="287"/>
    </location>
</feature>
<keyword evidence="3 7" id="KW-0489">Methyltransferase</keyword>
<dbReference type="Proteomes" id="UP001583186">
    <property type="component" value="Unassembled WGS sequence"/>
</dbReference>
<keyword evidence="5 7" id="KW-0496">Mitochondrion</keyword>
<evidence type="ECO:0000256" key="7">
    <source>
        <dbReference type="RuleBase" id="RU364114"/>
    </source>
</evidence>
<name>A0ABR3Z3X7_9PEZI</name>
<reference evidence="9 10" key="1">
    <citation type="journal article" date="2024" name="IMA Fungus">
        <title>IMA Genome - F19 : A genome assembly and annotation guide to empower mycologists, including annotated draft genome sequences of Ceratocystis pirilliformis, Diaporthe australafricana, Fusarium ophioides, Paecilomyces lecythidis, and Sporothrix stenoceras.</title>
        <authorList>
            <person name="Aylward J."/>
            <person name="Wilson A.M."/>
            <person name="Visagie C.M."/>
            <person name="Spraker J."/>
            <person name="Barnes I."/>
            <person name="Buitendag C."/>
            <person name="Ceriani C."/>
            <person name="Del Mar Angel L."/>
            <person name="du Plessis D."/>
            <person name="Fuchs T."/>
            <person name="Gasser K."/>
            <person name="Kramer D."/>
            <person name="Li W."/>
            <person name="Munsamy K."/>
            <person name="Piso A."/>
            <person name="Price J.L."/>
            <person name="Sonnekus B."/>
            <person name="Thomas C."/>
            <person name="van der Nest A."/>
            <person name="van Dijk A."/>
            <person name="van Heerden A."/>
            <person name="van Vuuren N."/>
            <person name="Yilmaz N."/>
            <person name="Duong T.A."/>
            <person name="van der Merwe N.A."/>
            <person name="Wingfield M.J."/>
            <person name="Wingfield B.D."/>
        </authorList>
    </citation>
    <scope>NUCLEOTIDE SEQUENCE [LARGE SCALE GENOMIC DNA]</scope>
    <source>
        <strain evidence="9 10">CMW 5346</strain>
    </source>
</reference>
<gene>
    <name evidence="9" type="ORF">Sste5346_005614</name>
</gene>
<accession>A0ABR3Z3X7</accession>
<sequence>MRSMRHAASARLLLRPCCQLSTARPWQTRALTLSSLLPSHARQGYFQQRPFSSSPVRREENDERKWSTPLAKQLADAISITGPIPLASFMRMCLTSDIGGYYTGALADTGRDPFGRTGDFVTSPEVSQVFGELVGIWFVAEWMAQGKPTSGVELIEVGPGRGTLMADILRTIRHFGLAKSLDAVYMVEASAQLRMTQKNLLCGADAELTDSKVGYHGVGSGKYEGIPIVWTETIQSIPKNPSSMPLIVAHEFFDALPIHTFQSVVVPPAPEKPATSDSSEQSPSITVRTGHPAQRAKSQEPLQWREMVVTPTPPGSTHESLGTPRSQRPQHADPTNDTSPVPDFQLTLASGETRHSHYLPAMSTRYKALLAAMPEGGAIIEVCPDAALYATEFAARIGGTPENPKEKPAGAALILDYGPGDGSIPVNSLRGIRQHQMVSPFAEPGLTDLSADVDFEAIAEVATSASEGVEVHGPVDQADFLLSMGIRERALALMKTLAKGGGDNKDAAKIKEVAADIERSWQRLVDRGPNGMGKVYKALAILPENSGRRRPVGFGGDVVQ</sequence>
<dbReference type="EC" id="2.1.1.320" evidence="7"/>
<comment type="subcellular location">
    <subcellularLocation>
        <location evidence="1 7">Mitochondrion</location>
    </subcellularLocation>
</comment>
<keyword evidence="10" id="KW-1185">Reference proteome</keyword>
<dbReference type="Pfam" id="PF02636">
    <property type="entry name" value="Methyltransf_28"/>
    <property type="match status" value="1"/>
</dbReference>
<evidence type="ECO:0000256" key="5">
    <source>
        <dbReference type="ARBA" id="ARBA00023128"/>
    </source>
</evidence>
<evidence type="ECO:0000313" key="9">
    <source>
        <dbReference type="EMBL" id="KAL1894927.1"/>
    </source>
</evidence>
<dbReference type="Gene3D" id="3.40.50.12710">
    <property type="match status" value="1"/>
</dbReference>
<comment type="caution">
    <text evidence="9">The sequence shown here is derived from an EMBL/GenBank/DDBJ whole genome shotgun (WGS) entry which is preliminary data.</text>
</comment>
<comment type="function">
    <text evidence="7">Arginine methyltransferase involved in the assembly or stability of mitochondrial NADH:ubiquinone oxidoreductase complex (complex I).</text>
</comment>